<keyword evidence="3" id="KW-1185">Reference proteome</keyword>
<dbReference type="AlphaFoldDB" id="A0A1T5DT48"/>
<dbReference type="InterPro" id="IPR011330">
    <property type="entry name" value="Glyco_hydro/deAcase_b/a-brl"/>
</dbReference>
<protein>
    <submittedName>
        <fullName evidence="2">Peptidoglycan/xylan/chitin deacetylase, PgdA/CDA1 family</fullName>
    </submittedName>
</protein>
<dbReference type="Proteomes" id="UP000190541">
    <property type="component" value="Unassembled WGS sequence"/>
</dbReference>
<dbReference type="STRING" id="623280.SAMN05660226_02962"/>
<evidence type="ECO:0000313" key="3">
    <source>
        <dbReference type="Proteomes" id="UP000190541"/>
    </source>
</evidence>
<accession>A0A1T5DT48</accession>
<dbReference type="Pfam" id="PF01522">
    <property type="entry name" value="Polysacc_deac_1"/>
    <property type="match status" value="1"/>
</dbReference>
<sequence>MLVIILLSLFLNVFWVAALLIMAIGLIGIALGAFNIQWNFFVKAIHNGQTHSRQIALTFDDGPHPVYTPRVLDLLDKYAVKATFFCIGRQVTQHPEVALELHKRGHLIGNHSYTHAPTIDFHTKVKWLGEIHRTDAAIAACIGRKPCFFRPPYGVTTPHLAGAIRVSGHSVIGWRVRPYDTARRTPDRIVRTILNKTKPGDIILLHDTHDRIVPVLEQLLPALKRRNFTMVTVETLTQRHAYA</sequence>
<dbReference type="CDD" id="cd10917">
    <property type="entry name" value="CE4_NodB_like_6s_7s"/>
    <property type="match status" value="1"/>
</dbReference>
<dbReference type="InterPro" id="IPR050248">
    <property type="entry name" value="Polysacc_deacetylase_ArnD"/>
</dbReference>
<proteinExistence type="predicted"/>
<evidence type="ECO:0000259" key="1">
    <source>
        <dbReference type="PROSITE" id="PS51677"/>
    </source>
</evidence>
<dbReference type="PROSITE" id="PS51677">
    <property type="entry name" value="NODB"/>
    <property type="match status" value="1"/>
</dbReference>
<evidence type="ECO:0000313" key="2">
    <source>
        <dbReference type="EMBL" id="SKB74865.1"/>
    </source>
</evidence>
<dbReference type="GO" id="GO:0005975">
    <property type="term" value="P:carbohydrate metabolic process"/>
    <property type="evidence" value="ECO:0007669"/>
    <property type="project" value="InterPro"/>
</dbReference>
<dbReference type="InterPro" id="IPR002509">
    <property type="entry name" value="NODB_dom"/>
</dbReference>
<reference evidence="2 3" key="1">
    <citation type="submission" date="2017-02" db="EMBL/GenBank/DDBJ databases">
        <authorList>
            <person name="Peterson S.W."/>
        </authorList>
    </citation>
    <scope>NUCLEOTIDE SEQUENCE [LARGE SCALE GENOMIC DNA]</scope>
    <source>
        <strain evidence="2 3">DSM 22899</strain>
    </source>
</reference>
<feature type="domain" description="NodB homology" evidence="1">
    <location>
        <begin position="53"/>
        <end position="231"/>
    </location>
</feature>
<dbReference type="GO" id="GO:0016810">
    <property type="term" value="F:hydrolase activity, acting on carbon-nitrogen (but not peptide) bonds"/>
    <property type="evidence" value="ECO:0007669"/>
    <property type="project" value="InterPro"/>
</dbReference>
<dbReference type="Gene3D" id="3.20.20.370">
    <property type="entry name" value="Glycoside hydrolase/deacetylase"/>
    <property type="match status" value="1"/>
</dbReference>
<dbReference type="SUPFAM" id="SSF88713">
    <property type="entry name" value="Glycoside hydrolase/deacetylase"/>
    <property type="match status" value="1"/>
</dbReference>
<dbReference type="EMBL" id="FUYS01000007">
    <property type="protein sequence ID" value="SKB74865.1"/>
    <property type="molecule type" value="Genomic_DNA"/>
</dbReference>
<dbReference type="PANTHER" id="PTHR10587">
    <property type="entry name" value="GLYCOSYL TRANSFERASE-RELATED"/>
    <property type="match status" value="1"/>
</dbReference>
<organism evidence="2 3">
    <name type="scientific">Parapedobacter luteus</name>
    <dbReference type="NCBI Taxonomy" id="623280"/>
    <lineage>
        <taxon>Bacteria</taxon>
        <taxon>Pseudomonadati</taxon>
        <taxon>Bacteroidota</taxon>
        <taxon>Sphingobacteriia</taxon>
        <taxon>Sphingobacteriales</taxon>
        <taxon>Sphingobacteriaceae</taxon>
        <taxon>Parapedobacter</taxon>
    </lineage>
</organism>
<gene>
    <name evidence="2" type="ORF">SAMN05660226_02962</name>
</gene>
<name>A0A1T5DT48_9SPHI</name>